<dbReference type="InterPro" id="IPR010951">
    <property type="entry name" value="CM_bact"/>
</dbReference>
<gene>
    <name evidence="3" type="ORF">EVS84_12565</name>
</gene>
<dbReference type="Gene3D" id="1.20.59.10">
    <property type="entry name" value="Chorismate mutase"/>
    <property type="match status" value="1"/>
</dbReference>
<dbReference type="EMBL" id="SEUB01000004">
    <property type="protein sequence ID" value="RYM41981.1"/>
    <property type="molecule type" value="Genomic_DNA"/>
</dbReference>
<dbReference type="GO" id="GO:0004106">
    <property type="term" value="F:chorismate mutase activity"/>
    <property type="evidence" value="ECO:0007669"/>
    <property type="project" value="UniProtKB-EC"/>
</dbReference>
<evidence type="ECO:0000313" key="3">
    <source>
        <dbReference type="EMBL" id="RYM41981.1"/>
    </source>
</evidence>
<dbReference type="EC" id="5.4.99.5" evidence="1"/>
<dbReference type="PANTHER" id="PTHR38041">
    <property type="entry name" value="CHORISMATE MUTASE"/>
    <property type="match status" value="1"/>
</dbReference>
<dbReference type="InterPro" id="IPR051331">
    <property type="entry name" value="Chorismate_mutase-related"/>
</dbReference>
<dbReference type="InterPro" id="IPR002701">
    <property type="entry name" value="CM_II_prokaryot"/>
</dbReference>
<comment type="caution">
    <text evidence="3">The sequence shown here is derived from an EMBL/GenBank/DDBJ whole genome shotgun (WGS) entry which is preliminary data.</text>
</comment>
<evidence type="ECO:0000256" key="1">
    <source>
        <dbReference type="ARBA" id="ARBA00012404"/>
    </source>
</evidence>
<evidence type="ECO:0000313" key="4">
    <source>
        <dbReference type="Proteomes" id="UP000291107"/>
    </source>
</evidence>
<dbReference type="GO" id="GO:0046417">
    <property type="term" value="P:chorismate metabolic process"/>
    <property type="evidence" value="ECO:0007669"/>
    <property type="project" value="InterPro"/>
</dbReference>
<name>A0A341FD80_9PSED</name>
<dbReference type="SUPFAM" id="SSF48600">
    <property type="entry name" value="Chorismate mutase II"/>
    <property type="match status" value="1"/>
</dbReference>
<dbReference type="PANTHER" id="PTHR38041:SF1">
    <property type="entry name" value="CHORISMATE MUTASE"/>
    <property type="match status" value="1"/>
</dbReference>
<reference evidence="3 4" key="1">
    <citation type="submission" date="2019-02" db="EMBL/GenBank/DDBJ databases">
        <title>Genome of Pseudomonas korensis isolated from heavy metal contaminated environment.</title>
        <authorList>
            <person name="Ayangbenro A.S."/>
            <person name="Babalola O."/>
        </authorList>
    </citation>
    <scope>NUCLEOTIDE SEQUENCE [LARGE SCALE GENOMIC DNA]</scope>
    <source>
        <strain evidence="3 4">AB36</strain>
    </source>
</reference>
<dbReference type="Proteomes" id="UP000291107">
    <property type="component" value="Unassembled WGS sequence"/>
</dbReference>
<dbReference type="GO" id="GO:0009697">
    <property type="term" value="P:salicylic acid biosynthetic process"/>
    <property type="evidence" value="ECO:0007669"/>
    <property type="project" value="TreeGrafter"/>
</dbReference>
<dbReference type="Pfam" id="PF01817">
    <property type="entry name" value="CM_2"/>
    <property type="match status" value="1"/>
</dbReference>
<dbReference type="PROSITE" id="PS51168">
    <property type="entry name" value="CHORISMATE_MUT_2"/>
    <property type="match status" value="1"/>
</dbReference>
<accession>A0A341FD80</accession>
<dbReference type="InterPro" id="IPR036979">
    <property type="entry name" value="CM_dom_sf"/>
</dbReference>
<keyword evidence="2 3" id="KW-0413">Isomerase</keyword>
<protein>
    <recommendedName>
        <fullName evidence="1">chorismate mutase</fullName>
        <ecNumber evidence="1">5.4.99.5</ecNumber>
    </recommendedName>
</protein>
<dbReference type="NCBIfam" id="NF006691">
    <property type="entry name" value="PRK09239.1"/>
    <property type="match status" value="1"/>
</dbReference>
<dbReference type="SMART" id="SM00830">
    <property type="entry name" value="CM_2"/>
    <property type="match status" value="1"/>
</dbReference>
<dbReference type="AlphaFoldDB" id="A0A341FD80"/>
<dbReference type="GeneID" id="75193481"/>
<proteinExistence type="predicted"/>
<evidence type="ECO:0000256" key="2">
    <source>
        <dbReference type="ARBA" id="ARBA00023235"/>
    </source>
</evidence>
<sequence>MENSDIARQLSTFRKTIDNIDAALIHLLAERFRCTDEVGLLKARYQLPAVDEAREQQQYQRLAALAQEAELDTAIVQRLMQLVIGEVVERHRQIAARHAPAPANNPDPRA</sequence>
<dbReference type="NCBIfam" id="TIGR01795">
    <property type="entry name" value="CM_mono_cladeE"/>
    <property type="match status" value="1"/>
</dbReference>
<organism evidence="3 4">
    <name type="scientific">Pseudomonas koreensis</name>
    <dbReference type="NCBI Taxonomy" id="198620"/>
    <lineage>
        <taxon>Bacteria</taxon>
        <taxon>Pseudomonadati</taxon>
        <taxon>Pseudomonadota</taxon>
        <taxon>Gammaproteobacteria</taxon>
        <taxon>Pseudomonadales</taxon>
        <taxon>Pseudomonadaceae</taxon>
        <taxon>Pseudomonas</taxon>
    </lineage>
</organism>
<dbReference type="RefSeq" id="WP_042609810.1">
    <property type="nucleotide sequence ID" value="NZ_SEUB01000004.1"/>
</dbReference>
<dbReference type="InterPro" id="IPR036263">
    <property type="entry name" value="Chorismate_II_sf"/>
</dbReference>